<gene>
    <name evidence="12" type="ORF">BDV96DRAFT_92771</name>
</gene>
<keyword evidence="13" id="KW-1185">Reference proteome</keyword>
<sequence length="323" mass="36056">MFPSLFLIPVILSLVRADSSHSCKRSNGCGKSLPDGVQLGHPKNLTIKSDSGSSPREYRIHVPESYETDDAVPLILSFHGRNKDMKFQEELSQFSNASYGFKGIAVYPQGVPSEKGTHQWQGDPDAPSSIDDVKFTLELLDYLEESYCIDSSRMYAAGKSNGGGFTGLLACDSTATKRVAAFAPVSGAFYLEEDTQALPPCKPSTAREFVPIMEFHGWKDDTIEYLGGLNDRNNSNTTSIIEWVEDWAKRDGFDPKKPEITYLCSGVRNVTRYSWNDTVVHYNVSNLYHDWPSTFPNGDTNLTTCKEAEATSVILDWFSKWRL</sequence>
<name>A0A6A5Z6I5_9PLEO</name>
<feature type="signal peptide" evidence="11">
    <location>
        <begin position="1"/>
        <end position="17"/>
    </location>
</feature>
<dbReference type="GO" id="GO:0030600">
    <property type="term" value="F:feruloyl esterase activity"/>
    <property type="evidence" value="ECO:0007669"/>
    <property type="project" value="UniProtKB-EC"/>
</dbReference>
<dbReference type="SUPFAM" id="SSF53474">
    <property type="entry name" value="alpha/beta-Hydrolases"/>
    <property type="match status" value="1"/>
</dbReference>
<dbReference type="Gene3D" id="3.40.50.1820">
    <property type="entry name" value="alpha/beta hydrolase"/>
    <property type="match status" value="1"/>
</dbReference>
<evidence type="ECO:0000256" key="1">
    <source>
        <dbReference type="ARBA" id="ARBA00004613"/>
    </source>
</evidence>
<evidence type="ECO:0000256" key="3">
    <source>
        <dbReference type="ARBA" id="ARBA00022525"/>
    </source>
</evidence>
<dbReference type="InterPro" id="IPR043595">
    <property type="entry name" value="FaeB/C/D"/>
</dbReference>
<feature type="chain" id="PRO_5025613888" description="feruloyl esterase" evidence="11">
    <location>
        <begin position="18"/>
        <end position="323"/>
    </location>
</feature>
<accession>A0A6A5Z6I5</accession>
<evidence type="ECO:0000256" key="4">
    <source>
        <dbReference type="ARBA" id="ARBA00022651"/>
    </source>
</evidence>
<dbReference type="AlphaFoldDB" id="A0A6A5Z6I5"/>
<dbReference type="InterPro" id="IPR029058">
    <property type="entry name" value="AB_hydrolase_fold"/>
</dbReference>
<dbReference type="EMBL" id="ML977324">
    <property type="protein sequence ID" value="KAF2115079.1"/>
    <property type="molecule type" value="Genomic_DNA"/>
</dbReference>
<dbReference type="PANTHER" id="PTHR38050:SF2">
    <property type="entry name" value="FERULOYL ESTERASE C-RELATED"/>
    <property type="match status" value="1"/>
</dbReference>
<dbReference type="PANTHER" id="PTHR38050">
    <property type="match status" value="1"/>
</dbReference>
<protein>
    <recommendedName>
        <fullName evidence="2">feruloyl esterase</fullName>
        <ecNumber evidence="2">3.1.1.73</ecNumber>
    </recommendedName>
</protein>
<reference evidence="12" key="1">
    <citation type="journal article" date="2020" name="Stud. Mycol.">
        <title>101 Dothideomycetes genomes: a test case for predicting lifestyles and emergence of pathogens.</title>
        <authorList>
            <person name="Haridas S."/>
            <person name="Albert R."/>
            <person name="Binder M."/>
            <person name="Bloem J."/>
            <person name="Labutti K."/>
            <person name="Salamov A."/>
            <person name="Andreopoulos B."/>
            <person name="Baker S."/>
            <person name="Barry K."/>
            <person name="Bills G."/>
            <person name="Bluhm B."/>
            <person name="Cannon C."/>
            <person name="Castanera R."/>
            <person name="Culley D."/>
            <person name="Daum C."/>
            <person name="Ezra D."/>
            <person name="Gonzalez J."/>
            <person name="Henrissat B."/>
            <person name="Kuo A."/>
            <person name="Liang C."/>
            <person name="Lipzen A."/>
            <person name="Lutzoni F."/>
            <person name="Magnuson J."/>
            <person name="Mondo S."/>
            <person name="Nolan M."/>
            <person name="Ohm R."/>
            <person name="Pangilinan J."/>
            <person name="Park H.-J."/>
            <person name="Ramirez L."/>
            <person name="Alfaro M."/>
            <person name="Sun H."/>
            <person name="Tritt A."/>
            <person name="Yoshinaga Y."/>
            <person name="Zwiers L.-H."/>
            <person name="Turgeon B."/>
            <person name="Goodwin S."/>
            <person name="Spatafora J."/>
            <person name="Crous P."/>
            <person name="Grigoriev I."/>
        </authorList>
    </citation>
    <scope>NUCLEOTIDE SEQUENCE</scope>
    <source>
        <strain evidence="12">CBS 627.86</strain>
    </source>
</reference>
<evidence type="ECO:0000256" key="7">
    <source>
        <dbReference type="ARBA" id="ARBA00023277"/>
    </source>
</evidence>
<proteinExistence type="predicted"/>
<dbReference type="Proteomes" id="UP000799770">
    <property type="component" value="Unassembled WGS sequence"/>
</dbReference>
<keyword evidence="4" id="KW-0858">Xylan degradation</keyword>
<comment type="catalytic activity">
    <reaction evidence="9">
        <text>feruloyl-polysaccharide + H2O = ferulate + polysaccharide.</text>
        <dbReference type="EC" id="3.1.1.73"/>
    </reaction>
</comment>
<evidence type="ECO:0000313" key="12">
    <source>
        <dbReference type="EMBL" id="KAF2115079.1"/>
    </source>
</evidence>
<keyword evidence="8" id="KW-0624">Polysaccharide degradation</keyword>
<evidence type="ECO:0000256" key="2">
    <source>
        <dbReference type="ARBA" id="ARBA00013091"/>
    </source>
</evidence>
<feature type="region of interest" description="Disordered" evidence="10">
    <location>
        <begin position="34"/>
        <end position="57"/>
    </location>
</feature>
<evidence type="ECO:0000256" key="11">
    <source>
        <dbReference type="SAM" id="SignalP"/>
    </source>
</evidence>
<keyword evidence="7" id="KW-0119">Carbohydrate metabolism</keyword>
<dbReference type="GO" id="GO:0045493">
    <property type="term" value="P:xylan catabolic process"/>
    <property type="evidence" value="ECO:0007669"/>
    <property type="project" value="UniProtKB-KW"/>
</dbReference>
<evidence type="ECO:0000256" key="9">
    <source>
        <dbReference type="ARBA" id="ARBA00034075"/>
    </source>
</evidence>
<comment type="subcellular location">
    <subcellularLocation>
        <location evidence="1">Secreted</location>
    </subcellularLocation>
</comment>
<dbReference type="EC" id="3.1.1.73" evidence="2"/>
<keyword evidence="5 11" id="KW-0732">Signal</keyword>
<organism evidence="12 13">
    <name type="scientific">Lophiotrema nucula</name>
    <dbReference type="NCBI Taxonomy" id="690887"/>
    <lineage>
        <taxon>Eukaryota</taxon>
        <taxon>Fungi</taxon>
        <taxon>Dikarya</taxon>
        <taxon>Ascomycota</taxon>
        <taxon>Pezizomycotina</taxon>
        <taxon>Dothideomycetes</taxon>
        <taxon>Pleosporomycetidae</taxon>
        <taxon>Pleosporales</taxon>
        <taxon>Lophiotremataceae</taxon>
        <taxon>Lophiotrema</taxon>
    </lineage>
</organism>
<keyword evidence="3" id="KW-0964">Secreted</keyword>
<evidence type="ECO:0000256" key="6">
    <source>
        <dbReference type="ARBA" id="ARBA00022801"/>
    </source>
</evidence>
<dbReference type="OrthoDB" id="424610at2759"/>
<evidence type="ECO:0000256" key="8">
    <source>
        <dbReference type="ARBA" id="ARBA00023326"/>
    </source>
</evidence>
<evidence type="ECO:0000256" key="10">
    <source>
        <dbReference type="SAM" id="MobiDB-lite"/>
    </source>
</evidence>
<dbReference type="GO" id="GO:0005576">
    <property type="term" value="C:extracellular region"/>
    <property type="evidence" value="ECO:0007669"/>
    <property type="project" value="UniProtKB-SubCell"/>
</dbReference>
<evidence type="ECO:0000313" key="13">
    <source>
        <dbReference type="Proteomes" id="UP000799770"/>
    </source>
</evidence>
<evidence type="ECO:0000256" key="5">
    <source>
        <dbReference type="ARBA" id="ARBA00022729"/>
    </source>
</evidence>
<keyword evidence="6" id="KW-0378">Hydrolase</keyword>